<evidence type="ECO:0000256" key="3">
    <source>
        <dbReference type="ARBA" id="ARBA00022679"/>
    </source>
</evidence>
<evidence type="ECO:0000313" key="12">
    <source>
        <dbReference type="Proteomes" id="UP000053097"/>
    </source>
</evidence>
<dbReference type="SUPFAM" id="SSF53098">
    <property type="entry name" value="Ribonuclease H-like"/>
    <property type="match status" value="1"/>
</dbReference>
<dbReference type="InterPro" id="IPR043502">
    <property type="entry name" value="DNA/RNA_pol_sf"/>
</dbReference>
<dbReference type="Proteomes" id="UP000053097">
    <property type="component" value="Unassembled WGS sequence"/>
</dbReference>
<comment type="similarity">
    <text evidence="1">Belongs to the DNA polymerase type-B family.</text>
</comment>
<dbReference type="OrthoDB" id="7653437at2759"/>
<keyword evidence="3" id="KW-0808">Transferase</keyword>
<dbReference type="EC" id="2.7.7.7" evidence="2"/>
<keyword evidence="5" id="KW-0235">DNA replication</keyword>
<dbReference type="PANTHER" id="PTHR31511">
    <property type="entry name" value="PROTEIN CBG23764"/>
    <property type="match status" value="1"/>
</dbReference>
<dbReference type="InterPro" id="IPR036397">
    <property type="entry name" value="RNaseH_sf"/>
</dbReference>
<accession>A0A026WKN2</accession>
<dbReference type="GO" id="GO:0006260">
    <property type="term" value="P:DNA replication"/>
    <property type="evidence" value="ECO:0007669"/>
    <property type="project" value="UniProtKB-KW"/>
</dbReference>
<dbReference type="GO" id="GO:0003677">
    <property type="term" value="F:DNA binding"/>
    <property type="evidence" value="ECO:0007669"/>
    <property type="project" value="UniProtKB-KW"/>
</dbReference>
<feature type="domain" description="DNA-directed DNA polymerase family B mitochondria/virus" evidence="10">
    <location>
        <begin position="286"/>
        <end position="706"/>
    </location>
</feature>
<evidence type="ECO:0000256" key="7">
    <source>
        <dbReference type="ARBA" id="ARBA00023125"/>
    </source>
</evidence>
<dbReference type="InterPro" id="IPR012337">
    <property type="entry name" value="RNaseH-like_sf"/>
</dbReference>
<feature type="region of interest" description="Disordered" evidence="9">
    <location>
        <begin position="746"/>
        <end position="774"/>
    </location>
</feature>
<sequence>MFNGEFVAGEKIANKSINTRNRALFRTSNLKEWFAQYVIEPTLASLEEFQERDSGWALSRILDLTVNINKYNPVHAGWHAKVPREIMMKRAVINIQSNDNAYFAWSVIAAFYPAESNVERTNGYPDYKSILRLDGIELPMSLKQINKFELLNKISINVYTRNGKSGTYPYHHHKAYSAAYYVQCSYDNSLSAYRYRRGTDCISWFVEELKALAFRVKAILTANVPMVNLTRKQEVAYHSATHCHICEKPLAQDETRVRDHCHLTGRYRDPAHSNCNLNYKDSYTIPIVFHNLSGYNSHFIIKELANNFKGTIDLLPITKEKYISFTKNVNEADVPFRNHVKLRFIDSLRYLSSSLDKLASFLSKDKLKILRSEFSNLSIENFDLLTRKGVFPYEYVDCVEKLQDTCLPPRESFYSSLTGDTISESDYAHAENIWQRFAIQTLGEYSDLYLKTGVLLLADIFENFRDSYIKSYGLDAAYYYTLPGFTWDAMLKHTSINFELLTDIDMVMFIERGIRGGLSQCSNRYARANNNYMESYDPSKPSSYLMYFDINNLYGWAMCQPLPYANFQWVDDVSDFDVNAIAPDSSTGYILEVDLEYLQHLHDAHIDLPFCPTRDKPPGKRQDKLLATLYDKKRYVIHYHNLQQCTRHGLRITKIHCVLQFAQSAWLRKYIELNTQFRMRATNDCEKNFYKLMNNVVFGKTMENIRNHMDVKGLRRWRMVRWEMENSAPERKEEIGEIRCKRKKEMREGKRTEGIGDMEERKREVEERRKNGMK</sequence>
<dbReference type="EMBL" id="KK107196">
    <property type="protein sequence ID" value="EZA55644.1"/>
    <property type="molecule type" value="Genomic_DNA"/>
</dbReference>
<dbReference type="InterPro" id="IPR044925">
    <property type="entry name" value="His-Me_finger_sf"/>
</dbReference>
<keyword evidence="6" id="KW-0239">DNA-directed DNA polymerase</keyword>
<comment type="catalytic activity">
    <reaction evidence="8">
        <text>DNA(n) + a 2'-deoxyribonucleoside 5'-triphosphate = DNA(n+1) + diphosphate</text>
        <dbReference type="Rhea" id="RHEA:22508"/>
        <dbReference type="Rhea" id="RHEA-COMP:17339"/>
        <dbReference type="Rhea" id="RHEA-COMP:17340"/>
        <dbReference type="ChEBI" id="CHEBI:33019"/>
        <dbReference type="ChEBI" id="CHEBI:61560"/>
        <dbReference type="ChEBI" id="CHEBI:173112"/>
        <dbReference type="EC" id="2.7.7.7"/>
    </reaction>
</comment>
<evidence type="ECO:0000256" key="2">
    <source>
        <dbReference type="ARBA" id="ARBA00012417"/>
    </source>
</evidence>
<protein>
    <recommendedName>
        <fullName evidence="2">DNA-directed DNA polymerase</fullName>
        <ecNumber evidence="2">2.7.7.7</ecNumber>
    </recommendedName>
</protein>
<organism evidence="11 12">
    <name type="scientific">Ooceraea biroi</name>
    <name type="common">Clonal raider ant</name>
    <name type="synonym">Cerapachys biroi</name>
    <dbReference type="NCBI Taxonomy" id="2015173"/>
    <lineage>
        <taxon>Eukaryota</taxon>
        <taxon>Metazoa</taxon>
        <taxon>Ecdysozoa</taxon>
        <taxon>Arthropoda</taxon>
        <taxon>Hexapoda</taxon>
        <taxon>Insecta</taxon>
        <taxon>Pterygota</taxon>
        <taxon>Neoptera</taxon>
        <taxon>Endopterygota</taxon>
        <taxon>Hymenoptera</taxon>
        <taxon>Apocrita</taxon>
        <taxon>Aculeata</taxon>
        <taxon>Formicoidea</taxon>
        <taxon>Formicidae</taxon>
        <taxon>Dorylinae</taxon>
        <taxon>Ooceraea</taxon>
    </lineage>
</organism>
<evidence type="ECO:0000256" key="9">
    <source>
        <dbReference type="SAM" id="MobiDB-lite"/>
    </source>
</evidence>
<dbReference type="Pfam" id="PF03175">
    <property type="entry name" value="DNA_pol_B_2"/>
    <property type="match status" value="1"/>
</dbReference>
<evidence type="ECO:0000256" key="4">
    <source>
        <dbReference type="ARBA" id="ARBA00022695"/>
    </source>
</evidence>
<evidence type="ECO:0000313" key="11">
    <source>
        <dbReference type="EMBL" id="EZA55644.1"/>
    </source>
</evidence>
<keyword evidence="7" id="KW-0238">DNA-binding</keyword>
<dbReference type="SUPFAM" id="SSF56672">
    <property type="entry name" value="DNA/RNA polymerases"/>
    <property type="match status" value="1"/>
</dbReference>
<evidence type="ECO:0000256" key="6">
    <source>
        <dbReference type="ARBA" id="ARBA00022932"/>
    </source>
</evidence>
<dbReference type="SUPFAM" id="SSF54060">
    <property type="entry name" value="His-Me finger endonucleases"/>
    <property type="match status" value="1"/>
</dbReference>
<keyword evidence="4" id="KW-0548">Nucleotidyltransferase</keyword>
<dbReference type="GO" id="GO:0042575">
    <property type="term" value="C:DNA polymerase complex"/>
    <property type="evidence" value="ECO:0007669"/>
    <property type="project" value="UniProtKB-ARBA"/>
</dbReference>
<name>A0A026WKN2_OOCBI</name>
<dbReference type="STRING" id="2015173.A0A026WKN2"/>
<dbReference type="OMA" id="WEMENSA"/>
<reference evidence="11 12" key="1">
    <citation type="journal article" date="2014" name="Curr. Biol.">
        <title>The genome of the clonal raider ant Cerapachys biroi.</title>
        <authorList>
            <person name="Oxley P.R."/>
            <person name="Ji L."/>
            <person name="Fetter-Pruneda I."/>
            <person name="McKenzie S.K."/>
            <person name="Li C."/>
            <person name="Hu H."/>
            <person name="Zhang G."/>
            <person name="Kronauer D.J."/>
        </authorList>
    </citation>
    <scope>NUCLEOTIDE SEQUENCE [LARGE SCALE GENOMIC DNA]</scope>
</reference>
<evidence type="ECO:0000256" key="5">
    <source>
        <dbReference type="ARBA" id="ARBA00022705"/>
    </source>
</evidence>
<evidence type="ECO:0000259" key="10">
    <source>
        <dbReference type="Pfam" id="PF03175"/>
    </source>
</evidence>
<evidence type="ECO:0000256" key="1">
    <source>
        <dbReference type="ARBA" id="ARBA00005755"/>
    </source>
</evidence>
<dbReference type="PANTHER" id="PTHR31511:SF12">
    <property type="entry name" value="RHO TERMINATION FACTOR N-TERMINAL DOMAIN-CONTAINING PROTEIN"/>
    <property type="match status" value="1"/>
</dbReference>
<proteinExistence type="inferred from homology"/>
<dbReference type="Gene3D" id="3.30.420.10">
    <property type="entry name" value="Ribonuclease H-like superfamily/Ribonuclease H"/>
    <property type="match status" value="1"/>
</dbReference>
<dbReference type="GO" id="GO:0003887">
    <property type="term" value="F:DNA-directed DNA polymerase activity"/>
    <property type="evidence" value="ECO:0007669"/>
    <property type="project" value="UniProtKB-KW"/>
</dbReference>
<keyword evidence="12" id="KW-1185">Reference proteome</keyword>
<evidence type="ECO:0000256" key="8">
    <source>
        <dbReference type="ARBA" id="ARBA00049244"/>
    </source>
</evidence>
<dbReference type="GO" id="GO:0000166">
    <property type="term" value="F:nucleotide binding"/>
    <property type="evidence" value="ECO:0007669"/>
    <property type="project" value="InterPro"/>
</dbReference>
<gene>
    <name evidence="11" type="ORF">X777_04316</name>
</gene>
<dbReference type="InterPro" id="IPR004868">
    <property type="entry name" value="DNA-dir_DNA_pol_B_mt/vir"/>
</dbReference>
<dbReference type="AlphaFoldDB" id="A0A026WKN2"/>